<dbReference type="RefSeq" id="WP_102416405.1">
    <property type="nucleotide sequence ID" value="NZ_BMJD01000001.1"/>
</dbReference>
<sequence length="109" mass="12534">MDTVKTYEDDNRHDKVRIFFNVDKEGNVSSVLMGNQAIPSRQGHQFYVDEYVALQVDKIEIINPGMPILKVKDGEEIEIPDEVKQNEDKIKRLEKELNELKGMDGTNAK</sequence>
<proteinExistence type="predicted"/>
<evidence type="ECO:0000313" key="2">
    <source>
        <dbReference type="Proteomes" id="UP000621492"/>
    </source>
</evidence>
<evidence type="ECO:0000313" key="1">
    <source>
        <dbReference type="EMBL" id="GGB26959.1"/>
    </source>
</evidence>
<protein>
    <submittedName>
        <fullName evidence="1">Uncharacterized protein</fullName>
    </submittedName>
</protein>
<name>A0A9W5X3L8_9BACI</name>
<reference evidence="1" key="1">
    <citation type="journal article" date="2014" name="Int. J. Syst. Evol. Microbiol.">
        <title>Complete genome sequence of Corynebacterium casei LMG S-19264T (=DSM 44701T), isolated from a smear-ripened cheese.</title>
        <authorList>
            <consortium name="US DOE Joint Genome Institute (JGI-PGF)"/>
            <person name="Walter F."/>
            <person name="Albersmeier A."/>
            <person name="Kalinowski J."/>
            <person name="Ruckert C."/>
        </authorList>
    </citation>
    <scope>NUCLEOTIDE SEQUENCE</scope>
    <source>
        <strain evidence="1">CGMCC 1.15454</strain>
    </source>
</reference>
<reference evidence="1" key="2">
    <citation type="submission" date="2020-09" db="EMBL/GenBank/DDBJ databases">
        <authorList>
            <person name="Sun Q."/>
            <person name="Zhou Y."/>
        </authorList>
    </citation>
    <scope>NUCLEOTIDE SEQUENCE</scope>
    <source>
        <strain evidence="1">CGMCC 1.15454</strain>
    </source>
</reference>
<accession>A0A9W5X3L8</accession>
<dbReference type="EMBL" id="BMJD01000001">
    <property type="protein sequence ID" value="GGB26959.1"/>
    <property type="molecule type" value="Genomic_DNA"/>
</dbReference>
<dbReference type="Proteomes" id="UP000621492">
    <property type="component" value="Unassembled WGS sequence"/>
</dbReference>
<gene>
    <name evidence="1" type="ORF">GCM10011409_00290</name>
</gene>
<dbReference type="AlphaFoldDB" id="A0A9W5X3L8"/>
<organism evidence="1 2">
    <name type="scientific">Lentibacillus populi</name>
    <dbReference type="NCBI Taxonomy" id="1827502"/>
    <lineage>
        <taxon>Bacteria</taxon>
        <taxon>Bacillati</taxon>
        <taxon>Bacillota</taxon>
        <taxon>Bacilli</taxon>
        <taxon>Bacillales</taxon>
        <taxon>Bacillaceae</taxon>
        <taxon>Lentibacillus</taxon>
    </lineage>
</organism>
<comment type="caution">
    <text evidence="1">The sequence shown here is derived from an EMBL/GenBank/DDBJ whole genome shotgun (WGS) entry which is preliminary data.</text>
</comment>
<keyword evidence="2" id="KW-1185">Reference proteome</keyword>